<dbReference type="AlphaFoldDB" id="A0A8H5B2D5"/>
<comment type="subcellular location">
    <subcellularLocation>
        <location evidence="1">Nucleus</location>
    </subcellularLocation>
</comment>
<feature type="domain" description="RSE1/DDB1/CPSF1 first beta-propeller" evidence="7">
    <location>
        <begin position="15"/>
        <end position="395"/>
    </location>
</feature>
<proteinExistence type="inferred from homology"/>
<evidence type="ECO:0000256" key="1">
    <source>
        <dbReference type="ARBA" id="ARBA00004123"/>
    </source>
</evidence>
<dbReference type="InterPro" id="IPR058543">
    <property type="entry name" value="Beta-prop_RSE1/DDB1/CPSF1_2nd"/>
</dbReference>
<dbReference type="InterPro" id="IPR004871">
    <property type="entry name" value="RSE1/DDB1/CPSF1_C"/>
</dbReference>
<gene>
    <name evidence="9" type="ORF">D9619_007000</name>
</gene>
<dbReference type="InterPro" id="IPR011047">
    <property type="entry name" value="Quinoprotein_ADH-like_sf"/>
</dbReference>
<dbReference type="Proteomes" id="UP000567179">
    <property type="component" value="Unassembled WGS sequence"/>
</dbReference>
<reference evidence="9 10" key="1">
    <citation type="journal article" date="2020" name="ISME J.">
        <title>Uncovering the hidden diversity of litter-decomposition mechanisms in mushroom-forming fungi.</title>
        <authorList>
            <person name="Floudas D."/>
            <person name="Bentzer J."/>
            <person name="Ahren D."/>
            <person name="Johansson T."/>
            <person name="Persson P."/>
            <person name="Tunlid A."/>
        </authorList>
    </citation>
    <scope>NUCLEOTIDE SEQUENCE [LARGE SCALE GENOMIC DNA]</scope>
    <source>
        <strain evidence="9 10">CBS 101986</strain>
    </source>
</reference>
<comment type="similarity">
    <text evidence="2">Belongs to the DDB1 family.</text>
</comment>
<dbReference type="GO" id="GO:0005634">
    <property type="term" value="C:nucleus"/>
    <property type="evidence" value="ECO:0007669"/>
    <property type="project" value="UniProtKB-SubCell"/>
</dbReference>
<accession>A0A8H5B2D5</accession>
<dbReference type="InterPro" id="IPR018846">
    <property type="entry name" value="Beta-prop_RSE1/DDB1/CPSF1_1st"/>
</dbReference>
<dbReference type="Pfam" id="PF23726">
    <property type="entry name" value="Beta-prop_RSE1_2nd"/>
    <property type="match status" value="1"/>
</dbReference>
<dbReference type="EMBL" id="JAACJJ010000043">
    <property type="protein sequence ID" value="KAF5315454.1"/>
    <property type="molecule type" value="Genomic_DNA"/>
</dbReference>
<evidence type="ECO:0000313" key="10">
    <source>
        <dbReference type="Proteomes" id="UP000567179"/>
    </source>
</evidence>
<evidence type="ECO:0000256" key="3">
    <source>
        <dbReference type="ARBA" id="ARBA00014577"/>
    </source>
</evidence>
<dbReference type="GO" id="GO:0003676">
    <property type="term" value="F:nucleic acid binding"/>
    <property type="evidence" value="ECO:0007669"/>
    <property type="project" value="InterPro"/>
</dbReference>
<evidence type="ECO:0000259" key="7">
    <source>
        <dbReference type="Pfam" id="PF10433"/>
    </source>
</evidence>
<evidence type="ECO:0000259" key="6">
    <source>
        <dbReference type="Pfam" id="PF03178"/>
    </source>
</evidence>
<evidence type="ECO:0000256" key="2">
    <source>
        <dbReference type="ARBA" id="ARBA00007453"/>
    </source>
</evidence>
<dbReference type="OrthoDB" id="433457at2759"/>
<keyword evidence="10" id="KW-1185">Reference proteome</keyword>
<evidence type="ECO:0000259" key="8">
    <source>
        <dbReference type="Pfam" id="PF23726"/>
    </source>
</evidence>
<sequence>MKIVCSFHPSSSVLGSMKCRLGSGDLEYLVVAKLDRLEVFSLKSHGLQKECALSVLGKICSVKAIPISPEDMQSKIAIMLTHPEPELLLLSYNEEEGSPSSLTVDKQISLFERLPRIAEFFTDFLVHPSGELIVVSCYASKLKIINLEEGKYVSEFDAALPETNLLSLTFLPVSEPCLAILYLDTQGRLQLCARDLNIDNLELSSHPSILLKPTNIPDKIVPFPTDIKLHLIPISFDESNGEDFSGGIIVAGGRQLLFYELASEETQHKQKGKIKRLEAKLKGPEPAQATKAREREQEKGFKKRKPLYLVEWPWNEITAWSSIDDGSVSPSKILASDKFGRLAMISLENLKEAGIILVPLGEISPPTTLTYLTNGVIYVGSHLGDSQLGQIADTPSPASEDSICSIPAEVKPISSGSLAASTSNKGKGKGKGKATDEMDVDGEDSTTPNSKGRVLEFLGSYVNVLENFKNIAPIMDAIAVDLDSSGQIQLVTCSGGASTGSLNIVRNGSEYKEQAFVQGLSDVTGIWPVRTNYEDQNNAHLVVSTLDETHLFRINDSGHSISLQREDCTSSGFITDRPTITFSNFHNRVGGKYVDSQVVVQVVSNGVYLHQWNTSTRMYVKEAEFTVDGTSSRSTTNEVVAAGVNGSQVAIALSGGKIHVFCADNDEVGLKSLAEYQTIHQEISAISLMPVNTQLPFSRLVTVAYWETNVVEIFKMKDGALYPTARSHVLPAVVRSLLLFNFGNDNSNKGEDYHVFLLAGLGDGSIATMMWKDGGLHDLKVVSLGHAPVNLTPCEVDGKKAVFAAGNRSTLFSFDKNRLVNSPITLKEISAASRINTRSFTSSLVLATPTGLSVGFVRNLNKMHIRSVNFGLDNPRKLAHSSLLNAFGVACTSIRPVRIGEYEPLTSSFHLVDDVSLTRLAQFTCGENEEIASVLAFTSGVHNEEQPFFCIGTLIYKEEEIEPSSGRLIVLTVATTSNGTPKEFRTVVTANVGGCVFALKSVEGKIVASINSSISLWKFDGANASGNSPPLYKLKKVAEWNHSYIISSLGSLDDRVVAGDQISSVSLLSVEDTKLLTRARDYGPLYPLAVELVDKSTILTSNDALNIVMFKLEQAARGDQSKLERIGVFHLGDMISKFFRGSLTGSDQTNKSDLQTEMIFFTSSGRIGVIVDIQDSTLAMHLSELQRNMSALLPAVGGASHTRYRAPKDTRGSTDAEGAAFGFIDGDFLELFSGLTQDAQQKIMNGKSDPEKLKISEHNIFKTLGQLQGLH</sequence>
<dbReference type="PANTHER" id="PTHR10644">
    <property type="entry name" value="DNA REPAIR/RNA PROCESSING CPSF FAMILY"/>
    <property type="match status" value="1"/>
</dbReference>
<feature type="domain" description="RSE1/DDB1/CPSF1 C-terminal" evidence="6">
    <location>
        <begin position="907"/>
        <end position="1232"/>
    </location>
</feature>
<name>A0A8H5B2D5_9AGAR</name>
<dbReference type="Gene3D" id="1.10.150.910">
    <property type="match status" value="1"/>
</dbReference>
<dbReference type="Pfam" id="PF10433">
    <property type="entry name" value="Beta-prop_RSE1_1st"/>
    <property type="match status" value="1"/>
</dbReference>
<comment type="caution">
    <text evidence="9">The sequence shown here is derived from an EMBL/GenBank/DDBJ whole genome shotgun (WGS) entry which is preliminary data.</text>
</comment>
<dbReference type="Gene3D" id="2.130.10.10">
    <property type="entry name" value="YVTN repeat-like/Quinoprotein amine dehydrogenase"/>
    <property type="match status" value="3"/>
</dbReference>
<dbReference type="SUPFAM" id="SSF50998">
    <property type="entry name" value="Quinoprotein alcohol dehydrogenase-like"/>
    <property type="match status" value="1"/>
</dbReference>
<protein>
    <recommendedName>
        <fullName evidence="3">DNA damage-binding protein 1</fullName>
    </recommendedName>
</protein>
<evidence type="ECO:0000256" key="4">
    <source>
        <dbReference type="ARBA" id="ARBA00023242"/>
    </source>
</evidence>
<feature type="domain" description="RSE1/DDB1/CPSF1 second beta-propeller" evidence="8">
    <location>
        <begin position="519"/>
        <end position="852"/>
    </location>
</feature>
<dbReference type="InterPro" id="IPR050358">
    <property type="entry name" value="RSE1/DDB1/CFT1"/>
</dbReference>
<keyword evidence="4" id="KW-0539">Nucleus</keyword>
<dbReference type="Pfam" id="PF03178">
    <property type="entry name" value="CPSF_A"/>
    <property type="match status" value="1"/>
</dbReference>
<feature type="compositionally biased region" description="Polar residues" evidence="5">
    <location>
        <begin position="415"/>
        <end position="424"/>
    </location>
</feature>
<evidence type="ECO:0000256" key="5">
    <source>
        <dbReference type="SAM" id="MobiDB-lite"/>
    </source>
</evidence>
<dbReference type="InterPro" id="IPR015943">
    <property type="entry name" value="WD40/YVTN_repeat-like_dom_sf"/>
</dbReference>
<feature type="region of interest" description="Disordered" evidence="5">
    <location>
        <begin position="415"/>
        <end position="448"/>
    </location>
</feature>
<organism evidence="9 10">
    <name type="scientific">Psilocybe cf. subviscida</name>
    <dbReference type="NCBI Taxonomy" id="2480587"/>
    <lineage>
        <taxon>Eukaryota</taxon>
        <taxon>Fungi</taxon>
        <taxon>Dikarya</taxon>
        <taxon>Basidiomycota</taxon>
        <taxon>Agaricomycotina</taxon>
        <taxon>Agaricomycetes</taxon>
        <taxon>Agaricomycetidae</taxon>
        <taxon>Agaricales</taxon>
        <taxon>Agaricineae</taxon>
        <taxon>Strophariaceae</taxon>
        <taxon>Psilocybe</taxon>
    </lineage>
</organism>
<evidence type="ECO:0000313" key="9">
    <source>
        <dbReference type="EMBL" id="KAF5315454.1"/>
    </source>
</evidence>